<protein>
    <submittedName>
        <fullName evidence="5">FadR family transcriptional regulator</fullName>
    </submittedName>
</protein>
<gene>
    <name evidence="5" type="ORF">HHL17_20690</name>
</gene>
<dbReference type="EMBL" id="JABBGC010000002">
    <property type="protein sequence ID" value="NML39629.1"/>
    <property type="molecule type" value="Genomic_DNA"/>
</dbReference>
<dbReference type="InterPro" id="IPR036390">
    <property type="entry name" value="WH_DNA-bd_sf"/>
</dbReference>
<organism evidence="5 6">
    <name type="scientific">Chitinophaga fulva</name>
    <dbReference type="NCBI Taxonomy" id="2728842"/>
    <lineage>
        <taxon>Bacteria</taxon>
        <taxon>Pseudomonadati</taxon>
        <taxon>Bacteroidota</taxon>
        <taxon>Chitinophagia</taxon>
        <taxon>Chitinophagales</taxon>
        <taxon>Chitinophagaceae</taxon>
        <taxon>Chitinophaga</taxon>
    </lineage>
</organism>
<dbReference type="PANTHER" id="PTHR43537:SF5">
    <property type="entry name" value="UXU OPERON TRANSCRIPTIONAL REGULATOR"/>
    <property type="match status" value="1"/>
</dbReference>
<keyword evidence="1" id="KW-0805">Transcription regulation</keyword>
<dbReference type="PRINTS" id="PR00035">
    <property type="entry name" value="HTHGNTR"/>
</dbReference>
<dbReference type="SUPFAM" id="SSF46785">
    <property type="entry name" value="Winged helix' DNA-binding domain"/>
    <property type="match status" value="1"/>
</dbReference>
<dbReference type="SMART" id="SM00345">
    <property type="entry name" value="HTH_GNTR"/>
    <property type="match status" value="1"/>
</dbReference>
<evidence type="ECO:0000256" key="2">
    <source>
        <dbReference type="ARBA" id="ARBA00023125"/>
    </source>
</evidence>
<dbReference type="CDD" id="cd07377">
    <property type="entry name" value="WHTH_GntR"/>
    <property type="match status" value="1"/>
</dbReference>
<dbReference type="Pfam" id="PF00392">
    <property type="entry name" value="GntR"/>
    <property type="match status" value="1"/>
</dbReference>
<dbReference type="RefSeq" id="WP_169226690.1">
    <property type="nucleotide sequence ID" value="NZ_JABBGC010000002.1"/>
</dbReference>
<dbReference type="InterPro" id="IPR000524">
    <property type="entry name" value="Tscrpt_reg_HTH_GntR"/>
</dbReference>
<sequence>MQKDLTLAEQIERKILKYISEKGYQLGDSLPKENELAEILGVSRVVLREALSRLRILGFIETKRKRGTVLTSPNIFYGFKTILSSGTLDKDSLKDLYEVRLMLEIGMADFLFLHKEERYLDDLQRIIEEENMTVDSEQLTKLDIRFHSTLYKMSGNKSLYAFQNLLNTLFATYAPRRKDWKVKQIISHESLLEILKCGTADAFRTAMRLHLNTRFENMGTLFPEKTVKAVIEEEEGEE</sequence>
<evidence type="ECO:0000313" key="5">
    <source>
        <dbReference type="EMBL" id="NML39629.1"/>
    </source>
</evidence>
<keyword evidence="6" id="KW-1185">Reference proteome</keyword>
<dbReference type="InterPro" id="IPR036388">
    <property type="entry name" value="WH-like_DNA-bd_sf"/>
</dbReference>
<dbReference type="SUPFAM" id="SSF48008">
    <property type="entry name" value="GntR ligand-binding domain-like"/>
    <property type="match status" value="1"/>
</dbReference>
<evidence type="ECO:0000313" key="6">
    <source>
        <dbReference type="Proteomes" id="UP000583266"/>
    </source>
</evidence>
<comment type="caution">
    <text evidence="5">The sequence shown here is derived from an EMBL/GenBank/DDBJ whole genome shotgun (WGS) entry which is preliminary data.</text>
</comment>
<accession>A0A848GQK0</accession>
<dbReference type="InterPro" id="IPR008920">
    <property type="entry name" value="TF_FadR/GntR_C"/>
</dbReference>
<name>A0A848GQK0_9BACT</name>
<dbReference type="PROSITE" id="PS50949">
    <property type="entry name" value="HTH_GNTR"/>
    <property type="match status" value="1"/>
</dbReference>
<evidence type="ECO:0000259" key="4">
    <source>
        <dbReference type="PROSITE" id="PS50949"/>
    </source>
</evidence>
<dbReference type="GO" id="GO:0003700">
    <property type="term" value="F:DNA-binding transcription factor activity"/>
    <property type="evidence" value="ECO:0007669"/>
    <property type="project" value="InterPro"/>
</dbReference>
<dbReference type="InterPro" id="IPR011711">
    <property type="entry name" value="GntR_C"/>
</dbReference>
<dbReference type="AlphaFoldDB" id="A0A848GQK0"/>
<dbReference type="Gene3D" id="1.20.120.530">
    <property type="entry name" value="GntR ligand-binding domain-like"/>
    <property type="match status" value="1"/>
</dbReference>
<feature type="domain" description="HTH gntR-type" evidence="4">
    <location>
        <begin position="5"/>
        <end position="73"/>
    </location>
</feature>
<dbReference type="Proteomes" id="UP000583266">
    <property type="component" value="Unassembled WGS sequence"/>
</dbReference>
<keyword evidence="2" id="KW-0238">DNA-binding</keyword>
<reference evidence="5 6" key="1">
    <citation type="submission" date="2020-04" db="EMBL/GenBank/DDBJ databases">
        <title>Chitinophaga sp. G-6-1-13 sp. nov., isolated from soil.</title>
        <authorList>
            <person name="Dahal R.H."/>
            <person name="Chaudhary D.K."/>
        </authorList>
    </citation>
    <scope>NUCLEOTIDE SEQUENCE [LARGE SCALE GENOMIC DNA]</scope>
    <source>
        <strain evidence="5 6">G-6-1-13</strain>
    </source>
</reference>
<dbReference type="SMART" id="SM00895">
    <property type="entry name" value="FCD"/>
    <property type="match status" value="1"/>
</dbReference>
<dbReference type="GO" id="GO:0003677">
    <property type="term" value="F:DNA binding"/>
    <property type="evidence" value="ECO:0007669"/>
    <property type="project" value="UniProtKB-KW"/>
</dbReference>
<evidence type="ECO:0000256" key="1">
    <source>
        <dbReference type="ARBA" id="ARBA00023015"/>
    </source>
</evidence>
<evidence type="ECO:0000256" key="3">
    <source>
        <dbReference type="ARBA" id="ARBA00023163"/>
    </source>
</evidence>
<keyword evidence="3" id="KW-0804">Transcription</keyword>
<dbReference type="Gene3D" id="1.10.10.10">
    <property type="entry name" value="Winged helix-like DNA-binding domain superfamily/Winged helix DNA-binding domain"/>
    <property type="match status" value="1"/>
</dbReference>
<dbReference type="Pfam" id="PF07729">
    <property type="entry name" value="FCD"/>
    <property type="match status" value="1"/>
</dbReference>
<dbReference type="PANTHER" id="PTHR43537">
    <property type="entry name" value="TRANSCRIPTIONAL REGULATOR, GNTR FAMILY"/>
    <property type="match status" value="1"/>
</dbReference>
<proteinExistence type="predicted"/>